<accession>X6P678</accession>
<keyword evidence="1" id="KW-0812">Transmembrane</keyword>
<dbReference type="AlphaFoldDB" id="X6P678"/>
<reference evidence="2 3" key="1">
    <citation type="journal article" date="2013" name="Curr. Biol.">
        <title>The Genome of the Foraminiferan Reticulomyxa filosa.</title>
        <authorList>
            <person name="Glockner G."/>
            <person name="Hulsmann N."/>
            <person name="Schleicher M."/>
            <person name="Noegel A.A."/>
            <person name="Eichinger L."/>
            <person name="Gallinger C."/>
            <person name="Pawlowski J."/>
            <person name="Sierra R."/>
            <person name="Euteneuer U."/>
            <person name="Pillet L."/>
            <person name="Moustafa A."/>
            <person name="Platzer M."/>
            <person name="Groth M."/>
            <person name="Szafranski K."/>
            <person name="Schliwa M."/>
        </authorList>
    </citation>
    <scope>NUCLEOTIDE SEQUENCE [LARGE SCALE GENOMIC DNA]</scope>
</reference>
<dbReference type="Gene3D" id="3.30.40.10">
    <property type="entry name" value="Zinc/RING finger domain, C3HC4 (zinc finger)"/>
    <property type="match status" value="1"/>
</dbReference>
<organism evidence="2 3">
    <name type="scientific">Reticulomyxa filosa</name>
    <dbReference type="NCBI Taxonomy" id="46433"/>
    <lineage>
        <taxon>Eukaryota</taxon>
        <taxon>Sar</taxon>
        <taxon>Rhizaria</taxon>
        <taxon>Retaria</taxon>
        <taxon>Foraminifera</taxon>
        <taxon>Monothalamids</taxon>
        <taxon>Reticulomyxidae</taxon>
        <taxon>Reticulomyxa</taxon>
    </lineage>
</organism>
<evidence type="ECO:0008006" key="4">
    <source>
        <dbReference type="Google" id="ProtNLM"/>
    </source>
</evidence>
<gene>
    <name evidence="2" type="ORF">RFI_03483</name>
</gene>
<protein>
    <recommendedName>
        <fullName evidence="4">TRAF-type domain-containing protein</fullName>
    </recommendedName>
</protein>
<evidence type="ECO:0000313" key="2">
    <source>
        <dbReference type="EMBL" id="ETO33618.1"/>
    </source>
</evidence>
<evidence type="ECO:0000313" key="3">
    <source>
        <dbReference type="Proteomes" id="UP000023152"/>
    </source>
</evidence>
<dbReference type="InterPro" id="IPR013083">
    <property type="entry name" value="Znf_RING/FYVE/PHD"/>
</dbReference>
<name>X6P678_RETFI</name>
<dbReference type="EMBL" id="ASPP01003255">
    <property type="protein sequence ID" value="ETO33618.1"/>
    <property type="molecule type" value="Genomic_DNA"/>
</dbReference>
<keyword evidence="1" id="KW-0472">Membrane</keyword>
<evidence type="ECO:0000256" key="1">
    <source>
        <dbReference type="SAM" id="Phobius"/>
    </source>
</evidence>
<comment type="caution">
    <text evidence="2">The sequence shown here is derived from an EMBL/GenBank/DDBJ whole genome shotgun (WGS) entry which is preliminary data.</text>
</comment>
<keyword evidence="1" id="KW-1133">Transmembrane helix</keyword>
<sequence length="274" mass="32079">MQEIIAMKNVIHFNAIIIHLNNVYLFVNGVHPSSFEMTISFFFSFIINLLLFSLKLSQPLKKMKKKLYHNKERIMLALNVERDEKNSEHEKETFSGSSCYNKDWVLLTNKSEKVNPLVCYICKQIANNAMELHCDEHENAEQVYLFGEECLQKYLKQSNGKCPIQQHDHCEFIKSKSLRQQVSDLLVICPRQYDLKKNKLKEGTITGEKEERGNQCSYKGKIKEMKDHLDKSCQLTSIQHIILLIKELQLQLQLQTEGMKTVLSFLCFYNICYL</sequence>
<feature type="transmembrane region" description="Helical" evidence="1">
    <location>
        <begin position="12"/>
        <end position="31"/>
    </location>
</feature>
<feature type="transmembrane region" description="Helical" evidence="1">
    <location>
        <begin position="37"/>
        <end position="56"/>
    </location>
</feature>
<keyword evidence="3" id="KW-1185">Reference proteome</keyword>
<dbReference type="OrthoDB" id="1630758at2759"/>
<proteinExistence type="predicted"/>
<dbReference type="Proteomes" id="UP000023152">
    <property type="component" value="Unassembled WGS sequence"/>
</dbReference>